<dbReference type="PANTHER" id="PTHR43429:SF3">
    <property type="entry name" value="NITRITE REDUCTASE [NAD(P)H]"/>
    <property type="match status" value="1"/>
</dbReference>
<evidence type="ECO:0000259" key="6">
    <source>
        <dbReference type="Pfam" id="PF18267"/>
    </source>
</evidence>
<comment type="cofactor">
    <cofactor evidence="1">
        <name>FAD</name>
        <dbReference type="ChEBI" id="CHEBI:57692"/>
    </cofactor>
</comment>
<protein>
    <submittedName>
        <fullName evidence="7">Pyridine nucleotide-disulfide oxidoreductase</fullName>
    </submittedName>
</protein>
<gene>
    <name evidence="7" type="ORF">AU14_07530</name>
</gene>
<dbReference type="Gene3D" id="3.50.50.60">
    <property type="entry name" value="FAD/NAD(P)-binding domain"/>
    <property type="match status" value="2"/>
</dbReference>
<keyword evidence="3" id="KW-0285">Flavoprotein</keyword>
<dbReference type="InterPro" id="IPR023753">
    <property type="entry name" value="FAD/NAD-binding_dom"/>
</dbReference>
<dbReference type="AlphaFoldDB" id="W5YHF4"/>
<dbReference type="PRINTS" id="PR00411">
    <property type="entry name" value="PNDRDTASEI"/>
</dbReference>
<feature type="domain" description="NADH-rubredoxin oxidoreductase C-terminal" evidence="6">
    <location>
        <begin position="314"/>
        <end position="380"/>
    </location>
</feature>
<feature type="domain" description="FAD/NAD(P)-binding" evidence="5">
    <location>
        <begin position="25"/>
        <end position="289"/>
    </location>
</feature>
<reference evidence="7 8" key="1">
    <citation type="journal article" date="2014" name="Genome Announc.">
        <title>Draft Genome Sequences of Marinobacter similis A3d10T and Marinobacter salarius R9SW1T.</title>
        <authorList>
            <person name="Ivanova E.P."/>
            <person name="Ng H.J."/>
            <person name="Webb H.K."/>
            <person name="Feng G."/>
            <person name="Oshima K."/>
            <person name="Hattori M."/>
            <person name="Ohkuma M."/>
            <person name="Sergeev A.F."/>
            <person name="Mikhailov V.V."/>
            <person name="Crawford R.J."/>
            <person name="Sawabe T."/>
        </authorList>
    </citation>
    <scope>NUCLEOTIDE SEQUENCE [LARGE SCALE GENOMIC DNA]</scope>
    <source>
        <strain evidence="7 8">A3d10</strain>
    </source>
</reference>
<dbReference type="GO" id="GO:0016491">
    <property type="term" value="F:oxidoreductase activity"/>
    <property type="evidence" value="ECO:0007669"/>
    <property type="project" value="InterPro"/>
</dbReference>
<dbReference type="Gene3D" id="3.30.390.30">
    <property type="match status" value="1"/>
</dbReference>
<keyword evidence="8" id="KW-1185">Reference proteome</keyword>
<dbReference type="InterPro" id="IPR016156">
    <property type="entry name" value="FAD/NAD-linked_Rdtase_dimer_sf"/>
</dbReference>
<evidence type="ECO:0000313" key="7">
    <source>
        <dbReference type="EMBL" id="AHI28516.1"/>
    </source>
</evidence>
<evidence type="ECO:0000256" key="1">
    <source>
        <dbReference type="ARBA" id="ARBA00001974"/>
    </source>
</evidence>
<name>W5YHF4_9GAMM</name>
<dbReference type="HOGENOM" id="CLU_003291_4_4_6"/>
<evidence type="ECO:0000313" key="8">
    <source>
        <dbReference type="Proteomes" id="UP000061489"/>
    </source>
</evidence>
<evidence type="ECO:0000256" key="3">
    <source>
        <dbReference type="ARBA" id="ARBA00022630"/>
    </source>
</evidence>
<dbReference type="EMBL" id="CP007151">
    <property type="protein sequence ID" value="AHI28516.1"/>
    <property type="molecule type" value="Genomic_DNA"/>
</dbReference>
<sequence length="402" mass="43538">MVVCGHGMVAQRFLEELMAQAPVPYQSIIVFNGESRPAYNRIQLSALLSGDADEDSLTLKPDDWFANRGIQVHHGEPVRAINRQERTVTTLTGRSQHYDTLVLATGSRPGQLGLPGEDLDGVRYFRDINDTRTLIEQSETRQRAVVVGGGFLGLEAAAGLHSRGVAVTVLHRSKHLLNRQLDTVGGQLLAEALERKGLNILTGTAPLQLLGRDRVRAVQLSDQTLISTDLVVIATGIVPNRELAEAAGLDCGRGIRVSPQLRTSDPDIYALGECCELNNETFGLVEPGYQQARILARVLADDTGAAGWAPSVIATRLKISDVPVFSCGQQAPDGATESLIFRDFDTGSYSHLLVRDNRLIGVVLIGNTSQGPWYQELITDHTDITGIRAQLPFGKSFCEAAA</sequence>
<accession>W5YHF4</accession>
<evidence type="ECO:0000256" key="4">
    <source>
        <dbReference type="ARBA" id="ARBA00022827"/>
    </source>
</evidence>
<proteinExistence type="inferred from homology"/>
<organism evidence="7 8">
    <name type="scientific">Marinobacter similis</name>
    <dbReference type="NCBI Taxonomy" id="1420916"/>
    <lineage>
        <taxon>Bacteria</taxon>
        <taxon>Pseudomonadati</taxon>
        <taxon>Pseudomonadota</taxon>
        <taxon>Gammaproteobacteria</taxon>
        <taxon>Pseudomonadales</taxon>
        <taxon>Marinobacteraceae</taxon>
        <taxon>Marinobacter</taxon>
    </lineage>
</organism>
<dbReference type="InterPro" id="IPR050260">
    <property type="entry name" value="FAD-bd_OxRdtase"/>
</dbReference>
<dbReference type="InterPro" id="IPR036188">
    <property type="entry name" value="FAD/NAD-bd_sf"/>
</dbReference>
<dbReference type="Pfam" id="PF18267">
    <property type="entry name" value="Rubredoxin_C"/>
    <property type="match status" value="1"/>
</dbReference>
<evidence type="ECO:0000259" key="5">
    <source>
        <dbReference type="Pfam" id="PF07992"/>
    </source>
</evidence>
<dbReference type="PRINTS" id="PR00368">
    <property type="entry name" value="FADPNR"/>
</dbReference>
<dbReference type="STRING" id="1420916.AU14_07530"/>
<dbReference type="PANTHER" id="PTHR43429">
    <property type="entry name" value="PYRIDINE NUCLEOTIDE-DISULFIDE OXIDOREDUCTASE DOMAIN-CONTAINING"/>
    <property type="match status" value="1"/>
</dbReference>
<comment type="similarity">
    <text evidence="2">Belongs to the FAD-dependent oxidoreductase family.</text>
</comment>
<keyword evidence="4" id="KW-0274">FAD</keyword>
<dbReference type="SUPFAM" id="SSF51905">
    <property type="entry name" value="FAD/NAD(P)-binding domain"/>
    <property type="match status" value="1"/>
</dbReference>
<dbReference type="KEGG" id="msx:AU14_07530"/>
<dbReference type="Proteomes" id="UP000061489">
    <property type="component" value="Chromosome"/>
</dbReference>
<evidence type="ECO:0000256" key="2">
    <source>
        <dbReference type="ARBA" id="ARBA00006442"/>
    </source>
</evidence>
<dbReference type="InterPro" id="IPR041575">
    <property type="entry name" value="Rubredoxin_C"/>
</dbReference>
<dbReference type="Pfam" id="PF07992">
    <property type="entry name" value="Pyr_redox_2"/>
    <property type="match status" value="1"/>
</dbReference>